<name>A0A067MK35_BOTB1</name>
<gene>
    <name evidence="2" type="ORF">BOTBODRAFT_54953</name>
</gene>
<dbReference type="Proteomes" id="UP000027195">
    <property type="component" value="Unassembled WGS sequence"/>
</dbReference>
<dbReference type="InterPro" id="IPR001810">
    <property type="entry name" value="F-box_dom"/>
</dbReference>
<dbReference type="SUPFAM" id="SSF52047">
    <property type="entry name" value="RNI-like"/>
    <property type="match status" value="1"/>
</dbReference>
<dbReference type="Gene3D" id="3.80.10.10">
    <property type="entry name" value="Ribonuclease Inhibitor"/>
    <property type="match status" value="1"/>
</dbReference>
<sequence length="588" mass="65539">MDAINLRISQLVAELIQHSQSGESAHEIFSPGDEGRDTGEMFELLDSAAEALTSIRDQVNVSLQNAILEIKSRRNQLTPIYHLPPEIYSRIFEFACTRRTTTRGRILQVSKLWREIVLNTPRLWTRINANSAELIAACVLRSKNAPLEIDLPDDTSECDPEDDNGVFATACTPHEQLFKTQMALLMPQIHRWQSLALENVRARHFWPKFCIAAPWLEKLALTLTPDVPVSAEDPPPETPRDIFAGVTPHLRSLRLERIYIPLTSSIYTGLEALSVQSVDLSDFTANEFLDVLRACPRLESLWLNWIIMLGPTHESQPIVELPRLSTIDINSMSSRAIRHILSSIDPPSLEWLSVRTNLEDEETIYDALPFDMIANFKRTVENIHIGRLELILDAFPGGTSSFTIAGGVGDIYPALSLRSMSPSRDSLLDGLFPHILPILGSQALTALSVDGLPASDAALLADFHQLIVQGSEIRHLEFKRCCPSFLLPLRRVSPDTDKLLCPKLSELSISSSASIDGQELIEMVRARAAILKNAQDGDASALQKLHIASRYPLDEEVVRTFKELVPDFSHTFSHTPPSGLDDSMDLSE</sequence>
<dbReference type="HOGENOM" id="CLU_024199_1_0_1"/>
<dbReference type="EMBL" id="KL198034">
    <property type="protein sequence ID" value="KDQ15095.1"/>
    <property type="molecule type" value="Genomic_DNA"/>
</dbReference>
<evidence type="ECO:0000313" key="2">
    <source>
        <dbReference type="EMBL" id="KDQ15095.1"/>
    </source>
</evidence>
<dbReference type="OrthoDB" id="3172239at2759"/>
<reference evidence="3" key="1">
    <citation type="journal article" date="2014" name="Proc. Natl. Acad. Sci. U.S.A.">
        <title>Extensive sampling of basidiomycete genomes demonstrates inadequacy of the white-rot/brown-rot paradigm for wood decay fungi.</title>
        <authorList>
            <person name="Riley R."/>
            <person name="Salamov A.A."/>
            <person name="Brown D.W."/>
            <person name="Nagy L.G."/>
            <person name="Floudas D."/>
            <person name="Held B.W."/>
            <person name="Levasseur A."/>
            <person name="Lombard V."/>
            <person name="Morin E."/>
            <person name="Otillar R."/>
            <person name="Lindquist E.A."/>
            <person name="Sun H."/>
            <person name="LaButti K.M."/>
            <person name="Schmutz J."/>
            <person name="Jabbour D."/>
            <person name="Luo H."/>
            <person name="Baker S.E."/>
            <person name="Pisabarro A.G."/>
            <person name="Walton J.D."/>
            <person name="Blanchette R.A."/>
            <person name="Henrissat B."/>
            <person name="Martin F."/>
            <person name="Cullen D."/>
            <person name="Hibbett D.S."/>
            <person name="Grigoriev I.V."/>
        </authorList>
    </citation>
    <scope>NUCLEOTIDE SEQUENCE [LARGE SCALE GENOMIC DNA]</scope>
    <source>
        <strain evidence="3">FD-172 SS1</strain>
    </source>
</reference>
<feature type="domain" description="F-box" evidence="1">
    <location>
        <begin position="77"/>
        <end position="127"/>
    </location>
</feature>
<dbReference type="InterPro" id="IPR032675">
    <property type="entry name" value="LRR_dom_sf"/>
</dbReference>
<evidence type="ECO:0000313" key="3">
    <source>
        <dbReference type="Proteomes" id="UP000027195"/>
    </source>
</evidence>
<dbReference type="Pfam" id="PF12937">
    <property type="entry name" value="F-box-like"/>
    <property type="match status" value="1"/>
</dbReference>
<keyword evidence="3" id="KW-1185">Reference proteome</keyword>
<dbReference type="AlphaFoldDB" id="A0A067MK35"/>
<dbReference type="InParanoid" id="A0A067MK35"/>
<evidence type="ECO:0000259" key="1">
    <source>
        <dbReference type="PROSITE" id="PS50181"/>
    </source>
</evidence>
<accession>A0A067MK35</accession>
<dbReference type="Gene3D" id="1.20.1280.50">
    <property type="match status" value="1"/>
</dbReference>
<dbReference type="STRING" id="930990.A0A067MK35"/>
<dbReference type="PROSITE" id="PS50181">
    <property type="entry name" value="FBOX"/>
    <property type="match status" value="1"/>
</dbReference>
<proteinExistence type="predicted"/>
<protein>
    <recommendedName>
        <fullName evidence="1">F-box domain-containing protein</fullName>
    </recommendedName>
</protein>
<dbReference type="SUPFAM" id="SSF81383">
    <property type="entry name" value="F-box domain"/>
    <property type="match status" value="1"/>
</dbReference>
<organism evidence="2 3">
    <name type="scientific">Botryobasidium botryosum (strain FD-172 SS1)</name>
    <dbReference type="NCBI Taxonomy" id="930990"/>
    <lineage>
        <taxon>Eukaryota</taxon>
        <taxon>Fungi</taxon>
        <taxon>Dikarya</taxon>
        <taxon>Basidiomycota</taxon>
        <taxon>Agaricomycotina</taxon>
        <taxon>Agaricomycetes</taxon>
        <taxon>Cantharellales</taxon>
        <taxon>Botryobasidiaceae</taxon>
        <taxon>Botryobasidium</taxon>
    </lineage>
</organism>
<dbReference type="InterPro" id="IPR036047">
    <property type="entry name" value="F-box-like_dom_sf"/>
</dbReference>